<comment type="caution">
    <text evidence="15">The sequence shown here is derived from an EMBL/GenBank/DDBJ whole genome shotgun (WGS) entry which is preliminary data.</text>
</comment>
<keyword evidence="2" id="KW-0963">Cytoplasm</keyword>
<dbReference type="PANTHER" id="PTHR42919">
    <property type="entry name" value="N-ALPHA-ACETYLTRANSFERASE"/>
    <property type="match status" value="1"/>
</dbReference>
<dbReference type="Proteomes" id="UP000193719">
    <property type="component" value="Unassembled WGS sequence"/>
</dbReference>
<sequence>MHYYNNCYDIPDKDYYVNVTLQPITPYNINAIKHINKMVFPITYNEQFYSDIIFKYNRNLSRLAVINNKPVGNICCRIEPSSNHPIVTENMNEEVLYIMTIAVLQQFRRHSIGTILLNYIINFCKLHTHIKSILLHAQITNKAAISLYIKNGFEIVNIIRDYYKNVDCTDAYLLQKRI</sequence>
<comment type="catalytic activity">
    <reaction evidence="12">
        <text>N-terminal L-methionyl-L-leucyl-[protein] + acetyl-CoA = N-terminal N(alpha)-acetyl-L-methionyl-L-leucyl-[protein] + CoA + H(+)</text>
        <dbReference type="Rhea" id="RHEA:50520"/>
        <dbReference type="Rhea" id="RHEA-COMP:12711"/>
        <dbReference type="Rhea" id="RHEA-COMP:12712"/>
        <dbReference type="ChEBI" id="CHEBI:15378"/>
        <dbReference type="ChEBI" id="CHEBI:57287"/>
        <dbReference type="ChEBI" id="CHEBI:57288"/>
        <dbReference type="ChEBI" id="CHEBI:133377"/>
        <dbReference type="ChEBI" id="CHEBI:133378"/>
        <dbReference type="EC" id="2.3.1.258"/>
    </reaction>
</comment>
<reference evidence="15 16" key="2">
    <citation type="submission" date="2016-08" db="EMBL/GenBank/DDBJ databases">
        <title>Pervasive Adenine N6-methylation of Active Genes in Fungi.</title>
        <authorList>
            <consortium name="DOE Joint Genome Institute"/>
            <person name="Mondo S.J."/>
            <person name="Dannebaum R.O."/>
            <person name="Kuo R.C."/>
            <person name="Labutti K."/>
            <person name="Haridas S."/>
            <person name="Kuo A."/>
            <person name="Salamov A."/>
            <person name="Ahrendt S.R."/>
            <person name="Lipzen A."/>
            <person name="Sullivan W."/>
            <person name="Andreopoulos W.B."/>
            <person name="Clum A."/>
            <person name="Lindquist E."/>
            <person name="Daum C."/>
            <person name="Ramamoorthy G.K."/>
            <person name="Gryganskyi A."/>
            <person name="Culley D."/>
            <person name="Magnuson J.K."/>
            <person name="James T.Y."/>
            <person name="O'Malley M.A."/>
            <person name="Stajich J.E."/>
            <person name="Spatafora J.W."/>
            <person name="Visel A."/>
            <person name="Grigoriev I.V."/>
        </authorList>
    </citation>
    <scope>NUCLEOTIDE SEQUENCE [LARGE SCALE GENOMIC DNA]</scope>
    <source>
        <strain evidence="16">finn</strain>
    </source>
</reference>
<evidence type="ECO:0000256" key="1">
    <source>
        <dbReference type="ARBA" id="ARBA00004496"/>
    </source>
</evidence>
<evidence type="ECO:0000256" key="6">
    <source>
        <dbReference type="ARBA" id="ARBA00048251"/>
    </source>
</evidence>
<comment type="subcellular location">
    <subcellularLocation>
        <location evidence="1">Cytoplasm</location>
    </subcellularLocation>
</comment>
<feature type="domain" description="N-acetyltransferase" evidence="14">
    <location>
        <begin position="19"/>
        <end position="178"/>
    </location>
</feature>
<evidence type="ECO:0000256" key="13">
    <source>
        <dbReference type="ARBA" id="ARBA00049454"/>
    </source>
</evidence>
<keyword evidence="3 15" id="KW-0808">Transferase</keyword>
<dbReference type="EC" id="2.3.1.258" evidence="5"/>
<comment type="catalytic activity">
    <reaction evidence="7">
        <text>N-terminal L-methionyl-L-tyrosyl-[protein] + acetyl-CoA = N-terminal N(alpha)-acetyl-L-methionyl-L-tyrosyl-[protein] + CoA + H(+)</text>
        <dbReference type="Rhea" id="RHEA:50532"/>
        <dbReference type="Rhea" id="RHEA-COMP:12717"/>
        <dbReference type="Rhea" id="RHEA-COMP:12718"/>
        <dbReference type="ChEBI" id="CHEBI:15378"/>
        <dbReference type="ChEBI" id="CHEBI:57287"/>
        <dbReference type="ChEBI" id="CHEBI:57288"/>
        <dbReference type="ChEBI" id="CHEBI:133384"/>
        <dbReference type="ChEBI" id="CHEBI:133385"/>
        <dbReference type="EC" id="2.3.1.258"/>
    </reaction>
</comment>
<evidence type="ECO:0000256" key="7">
    <source>
        <dbReference type="ARBA" id="ARBA00048335"/>
    </source>
</evidence>
<dbReference type="GO" id="GO:0007064">
    <property type="term" value="P:mitotic sister chromatid cohesion"/>
    <property type="evidence" value="ECO:0007669"/>
    <property type="project" value="TreeGrafter"/>
</dbReference>
<dbReference type="GO" id="GO:0120518">
    <property type="term" value="F:protein N-terminal-methionine acetyltransferase activity"/>
    <property type="evidence" value="ECO:0007669"/>
    <property type="project" value="UniProtKB-EC"/>
</dbReference>
<dbReference type="InterPro" id="IPR016181">
    <property type="entry name" value="Acyl_CoA_acyltransferase"/>
</dbReference>
<evidence type="ECO:0000256" key="9">
    <source>
        <dbReference type="ARBA" id="ARBA00048618"/>
    </source>
</evidence>
<comment type="catalytic activity">
    <reaction evidence="6">
        <text>N-terminal L-methionyl-L-seryl-[protein] + acetyl-CoA = N-terminal N(alpha)-acetyl-L-methionyl-L-seryl-[protein] + CoA + H(+)</text>
        <dbReference type="Rhea" id="RHEA:50568"/>
        <dbReference type="Rhea" id="RHEA-COMP:12728"/>
        <dbReference type="Rhea" id="RHEA-COMP:12729"/>
        <dbReference type="ChEBI" id="CHEBI:15378"/>
        <dbReference type="ChEBI" id="CHEBI:57287"/>
        <dbReference type="ChEBI" id="CHEBI:57288"/>
        <dbReference type="ChEBI" id="CHEBI:133400"/>
        <dbReference type="ChEBI" id="CHEBI:133401"/>
        <dbReference type="EC" id="2.3.1.258"/>
    </reaction>
</comment>
<dbReference type="PROSITE" id="PS51186">
    <property type="entry name" value="GNAT"/>
    <property type="match status" value="1"/>
</dbReference>
<evidence type="ECO:0000259" key="14">
    <source>
        <dbReference type="PROSITE" id="PS51186"/>
    </source>
</evidence>
<evidence type="ECO:0000256" key="4">
    <source>
        <dbReference type="ARBA" id="ARBA00023315"/>
    </source>
</evidence>
<dbReference type="Gene3D" id="3.40.630.30">
    <property type="match status" value="1"/>
</dbReference>
<reference evidence="15 16" key="1">
    <citation type="submission" date="2016-08" db="EMBL/GenBank/DDBJ databases">
        <title>Genomes of anaerobic fungi encode conserved fungal cellulosomes for biomass hydrolysis.</title>
        <authorList>
            <consortium name="DOE Joint Genome Institute"/>
            <person name="Haitjema C.H."/>
            <person name="Gilmore S.P."/>
            <person name="Henske J.K."/>
            <person name="Solomon K.V."/>
            <person name="De Groot R."/>
            <person name="Kuo A."/>
            <person name="Mondo S.J."/>
            <person name="Salamov A.A."/>
            <person name="Labutti K."/>
            <person name="Zhao Z."/>
            <person name="Chiniquy J."/>
            <person name="Barry K."/>
            <person name="Brewer H.M."/>
            <person name="Purvine S.O."/>
            <person name="Wright A.T."/>
            <person name="Boxma B."/>
            <person name="Van Alen T."/>
            <person name="Hackstein J.H."/>
            <person name="Baker S.E."/>
            <person name="Grigoriev I.V."/>
            <person name="O'Malley M.A."/>
        </authorList>
    </citation>
    <scope>NUCLEOTIDE SEQUENCE [LARGE SCALE GENOMIC DNA]</scope>
    <source>
        <strain evidence="16">finn</strain>
    </source>
</reference>
<evidence type="ECO:0000256" key="8">
    <source>
        <dbReference type="ARBA" id="ARBA00048490"/>
    </source>
</evidence>
<dbReference type="GO" id="GO:0031415">
    <property type="term" value="C:NatA complex"/>
    <property type="evidence" value="ECO:0007669"/>
    <property type="project" value="TreeGrafter"/>
</dbReference>
<dbReference type="AlphaFoldDB" id="A0A1Y1V3Z3"/>
<evidence type="ECO:0000313" key="15">
    <source>
        <dbReference type="EMBL" id="ORX45387.1"/>
    </source>
</evidence>
<dbReference type="PANTHER" id="PTHR42919:SF8">
    <property type="entry name" value="N-ALPHA-ACETYLTRANSFERASE 50"/>
    <property type="match status" value="1"/>
</dbReference>
<keyword evidence="16" id="KW-1185">Reference proteome</keyword>
<dbReference type="FunFam" id="3.40.630.30:FF:000078">
    <property type="entry name" value="N-alpha-acetyltransferase 50"/>
    <property type="match status" value="1"/>
</dbReference>
<evidence type="ECO:0000256" key="11">
    <source>
        <dbReference type="ARBA" id="ARBA00049002"/>
    </source>
</evidence>
<comment type="catalytic activity">
    <reaction evidence="9">
        <text>N-terminal L-methionyl-L-lysyl-[protein] + acetyl-CoA = N-terminal N(alpha)-acetyl-L-methionyl-L-lysyl-[protein] + CoA + H(+)</text>
        <dbReference type="Rhea" id="RHEA:50580"/>
        <dbReference type="Rhea" id="RHEA-COMP:12734"/>
        <dbReference type="Rhea" id="RHEA-COMP:12735"/>
        <dbReference type="ChEBI" id="CHEBI:15378"/>
        <dbReference type="ChEBI" id="CHEBI:57287"/>
        <dbReference type="ChEBI" id="CHEBI:57288"/>
        <dbReference type="ChEBI" id="CHEBI:133406"/>
        <dbReference type="ChEBI" id="CHEBI:133407"/>
        <dbReference type="EC" id="2.3.1.258"/>
    </reaction>
</comment>
<organism evidence="15 16">
    <name type="scientific">Piromyces finnis</name>
    <dbReference type="NCBI Taxonomy" id="1754191"/>
    <lineage>
        <taxon>Eukaryota</taxon>
        <taxon>Fungi</taxon>
        <taxon>Fungi incertae sedis</taxon>
        <taxon>Chytridiomycota</taxon>
        <taxon>Chytridiomycota incertae sedis</taxon>
        <taxon>Neocallimastigomycetes</taxon>
        <taxon>Neocallimastigales</taxon>
        <taxon>Neocallimastigaceae</taxon>
        <taxon>Piromyces</taxon>
    </lineage>
</organism>
<evidence type="ECO:0000256" key="3">
    <source>
        <dbReference type="ARBA" id="ARBA00022679"/>
    </source>
</evidence>
<comment type="catalytic activity">
    <reaction evidence="13">
        <text>N-terminal L-methionyl-L-threonyl-[protein] + acetyl-CoA = N-terminal N(alpha)-acetyl-L-methionyl-L-threonyl-[protein] + CoA + H(+)</text>
        <dbReference type="Rhea" id="RHEA:50576"/>
        <dbReference type="Rhea" id="RHEA-COMP:12732"/>
        <dbReference type="Rhea" id="RHEA-COMP:12733"/>
        <dbReference type="ChEBI" id="CHEBI:15378"/>
        <dbReference type="ChEBI" id="CHEBI:57287"/>
        <dbReference type="ChEBI" id="CHEBI:57288"/>
        <dbReference type="ChEBI" id="CHEBI:133404"/>
        <dbReference type="ChEBI" id="CHEBI:133405"/>
        <dbReference type="EC" id="2.3.1.258"/>
    </reaction>
</comment>
<protein>
    <recommendedName>
        <fullName evidence="5">N-terminal methionine N(alpha)-acetyltransferase NatE</fullName>
        <ecNumber evidence="5">2.3.1.258</ecNumber>
    </recommendedName>
</protein>
<gene>
    <name evidence="15" type="ORF">BCR36DRAFT_299612</name>
</gene>
<dbReference type="Pfam" id="PF00583">
    <property type="entry name" value="Acetyltransf_1"/>
    <property type="match status" value="1"/>
</dbReference>
<accession>A0A1Y1V3Z3</accession>
<dbReference type="CDD" id="cd04301">
    <property type="entry name" value="NAT_SF"/>
    <property type="match status" value="1"/>
</dbReference>
<evidence type="ECO:0000256" key="12">
    <source>
        <dbReference type="ARBA" id="ARBA00049103"/>
    </source>
</evidence>
<dbReference type="InterPro" id="IPR051556">
    <property type="entry name" value="N-term/lysine_N-AcTrnsfr"/>
</dbReference>
<proteinExistence type="predicted"/>
<dbReference type="STRING" id="1754191.A0A1Y1V3Z3"/>
<evidence type="ECO:0000256" key="2">
    <source>
        <dbReference type="ARBA" id="ARBA00022490"/>
    </source>
</evidence>
<keyword evidence="4 15" id="KW-0012">Acyltransferase</keyword>
<dbReference type="OrthoDB" id="47374at2759"/>
<evidence type="ECO:0000256" key="10">
    <source>
        <dbReference type="ARBA" id="ARBA00048799"/>
    </source>
</evidence>
<name>A0A1Y1V3Z3_9FUNG</name>
<comment type="catalytic activity">
    <reaction evidence="10">
        <text>N-terminal L-methionyl-L-valyl-[protein] + acetyl-CoA = N-terminal N(alpha)-acetyl-L-methionyl-L-valyl-[protein] + CoA + H(+)</text>
        <dbReference type="Rhea" id="RHEA:50572"/>
        <dbReference type="Rhea" id="RHEA-COMP:12730"/>
        <dbReference type="Rhea" id="RHEA-COMP:12731"/>
        <dbReference type="ChEBI" id="CHEBI:15378"/>
        <dbReference type="ChEBI" id="CHEBI:57287"/>
        <dbReference type="ChEBI" id="CHEBI:57288"/>
        <dbReference type="ChEBI" id="CHEBI:133402"/>
        <dbReference type="ChEBI" id="CHEBI:133403"/>
        <dbReference type="EC" id="2.3.1.258"/>
    </reaction>
</comment>
<evidence type="ECO:0000256" key="5">
    <source>
        <dbReference type="ARBA" id="ARBA00039121"/>
    </source>
</evidence>
<dbReference type="EMBL" id="MCFH01000040">
    <property type="protein sequence ID" value="ORX45387.1"/>
    <property type="molecule type" value="Genomic_DNA"/>
</dbReference>
<dbReference type="SUPFAM" id="SSF55729">
    <property type="entry name" value="Acyl-CoA N-acyltransferases (Nat)"/>
    <property type="match status" value="1"/>
</dbReference>
<comment type="catalytic activity">
    <reaction evidence="8">
        <text>N-terminal L-methionyl-L-phenylalanyl-[protein] + acetyl-CoA = N-terminal N(alpha)-acetyl-L-methionyl-L-phenylalanyl-[protein] + CoA + H(+)</text>
        <dbReference type="Rhea" id="RHEA:50528"/>
        <dbReference type="Rhea" id="RHEA-COMP:12715"/>
        <dbReference type="Rhea" id="RHEA-COMP:12716"/>
        <dbReference type="ChEBI" id="CHEBI:15378"/>
        <dbReference type="ChEBI" id="CHEBI:57287"/>
        <dbReference type="ChEBI" id="CHEBI:57288"/>
        <dbReference type="ChEBI" id="CHEBI:133382"/>
        <dbReference type="ChEBI" id="CHEBI:133383"/>
        <dbReference type="EC" id="2.3.1.258"/>
    </reaction>
</comment>
<comment type="catalytic activity">
    <reaction evidence="11">
        <text>N-terminal L-methionyl-L-alanyl-[protein] + acetyl-CoA = N-terminal N(alpha)-acetyl-L-methionyl-L-alanyl-[protein] + CoA + H(+)</text>
        <dbReference type="Rhea" id="RHEA:50564"/>
        <dbReference type="Rhea" id="RHEA-COMP:12726"/>
        <dbReference type="Rhea" id="RHEA-COMP:12727"/>
        <dbReference type="ChEBI" id="CHEBI:15378"/>
        <dbReference type="ChEBI" id="CHEBI:57287"/>
        <dbReference type="ChEBI" id="CHEBI:57288"/>
        <dbReference type="ChEBI" id="CHEBI:133398"/>
        <dbReference type="ChEBI" id="CHEBI:133399"/>
        <dbReference type="EC" id="2.3.1.258"/>
    </reaction>
</comment>
<dbReference type="InterPro" id="IPR000182">
    <property type="entry name" value="GNAT_dom"/>
</dbReference>
<evidence type="ECO:0000313" key="16">
    <source>
        <dbReference type="Proteomes" id="UP000193719"/>
    </source>
</evidence>